<dbReference type="Pfam" id="PF01455">
    <property type="entry name" value="HupF_HypC"/>
    <property type="match status" value="1"/>
</dbReference>
<name>A0A9X3S679_9ACTN</name>
<evidence type="ECO:0000313" key="3">
    <source>
        <dbReference type="Proteomes" id="UP001149140"/>
    </source>
</evidence>
<sequence length="65" mass="6657">MSCDSGHCITCGDDGVPMRVLRVRDDALALCEDADGAHHTVELALVDAGAGDQVLVHAGVALVTL</sequence>
<evidence type="ECO:0000313" key="2">
    <source>
        <dbReference type="EMBL" id="MDA0164896.1"/>
    </source>
</evidence>
<comment type="caution">
    <text evidence="2">The sequence shown here is derived from an EMBL/GenBank/DDBJ whole genome shotgun (WGS) entry which is preliminary data.</text>
</comment>
<dbReference type="InterPro" id="IPR001109">
    <property type="entry name" value="Hydrogenase_HupF/HypC"/>
</dbReference>
<dbReference type="EMBL" id="JAPDOD010000039">
    <property type="protein sequence ID" value="MDA0164896.1"/>
    <property type="molecule type" value="Genomic_DNA"/>
</dbReference>
<comment type="similarity">
    <text evidence="1">Belongs to the HupF/HypC family.</text>
</comment>
<reference evidence="2" key="1">
    <citation type="submission" date="2022-10" db="EMBL/GenBank/DDBJ databases">
        <title>The WGS of Solirubrobacter ginsenosidimutans DSM 21036.</title>
        <authorList>
            <person name="Jiang Z."/>
        </authorList>
    </citation>
    <scope>NUCLEOTIDE SEQUENCE</scope>
    <source>
        <strain evidence="2">DSM 21036</strain>
    </source>
</reference>
<dbReference type="Gene3D" id="2.30.30.140">
    <property type="match status" value="1"/>
</dbReference>
<dbReference type="SUPFAM" id="SSF159127">
    <property type="entry name" value="HupF/HypC-like"/>
    <property type="match status" value="1"/>
</dbReference>
<proteinExistence type="inferred from homology"/>
<evidence type="ECO:0000256" key="1">
    <source>
        <dbReference type="ARBA" id="ARBA00006018"/>
    </source>
</evidence>
<gene>
    <name evidence="2" type="ORF">OM076_31795</name>
</gene>
<protein>
    <submittedName>
        <fullName evidence="2">HypC/HybG/HupF family hydrogenase formation chaperone</fullName>
    </submittedName>
</protein>
<keyword evidence="3" id="KW-1185">Reference proteome</keyword>
<dbReference type="RefSeq" id="WP_270044149.1">
    <property type="nucleotide sequence ID" value="NZ_JAPDOD010000039.1"/>
</dbReference>
<accession>A0A9X3S679</accession>
<organism evidence="2 3">
    <name type="scientific">Solirubrobacter ginsenosidimutans</name>
    <dbReference type="NCBI Taxonomy" id="490573"/>
    <lineage>
        <taxon>Bacteria</taxon>
        <taxon>Bacillati</taxon>
        <taxon>Actinomycetota</taxon>
        <taxon>Thermoleophilia</taxon>
        <taxon>Solirubrobacterales</taxon>
        <taxon>Solirubrobacteraceae</taxon>
        <taxon>Solirubrobacter</taxon>
    </lineage>
</organism>
<dbReference type="AlphaFoldDB" id="A0A9X3S679"/>
<dbReference type="Proteomes" id="UP001149140">
    <property type="component" value="Unassembled WGS sequence"/>
</dbReference>